<dbReference type="Proteomes" id="UP001151760">
    <property type="component" value="Unassembled WGS sequence"/>
</dbReference>
<feature type="region of interest" description="Disordered" evidence="2">
    <location>
        <begin position="132"/>
        <end position="182"/>
    </location>
</feature>
<evidence type="ECO:0000313" key="4">
    <source>
        <dbReference type="Proteomes" id="UP001151760"/>
    </source>
</evidence>
<organism evidence="3 4">
    <name type="scientific">Tanacetum coccineum</name>
    <dbReference type="NCBI Taxonomy" id="301880"/>
    <lineage>
        <taxon>Eukaryota</taxon>
        <taxon>Viridiplantae</taxon>
        <taxon>Streptophyta</taxon>
        <taxon>Embryophyta</taxon>
        <taxon>Tracheophyta</taxon>
        <taxon>Spermatophyta</taxon>
        <taxon>Magnoliopsida</taxon>
        <taxon>eudicotyledons</taxon>
        <taxon>Gunneridae</taxon>
        <taxon>Pentapetalae</taxon>
        <taxon>asterids</taxon>
        <taxon>campanulids</taxon>
        <taxon>Asterales</taxon>
        <taxon>Asteraceae</taxon>
        <taxon>Asteroideae</taxon>
        <taxon>Anthemideae</taxon>
        <taxon>Anthemidinae</taxon>
        <taxon>Tanacetum</taxon>
    </lineage>
</organism>
<feature type="region of interest" description="Disordered" evidence="2">
    <location>
        <begin position="66"/>
        <end position="101"/>
    </location>
</feature>
<evidence type="ECO:0000256" key="1">
    <source>
        <dbReference type="SAM" id="Coils"/>
    </source>
</evidence>
<evidence type="ECO:0000313" key="3">
    <source>
        <dbReference type="EMBL" id="GJT96821.1"/>
    </source>
</evidence>
<feature type="compositionally biased region" description="Basic residues" evidence="2">
    <location>
        <begin position="470"/>
        <end position="479"/>
    </location>
</feature>
<gene>
    <name evidence="3" type="ORF">Tco_1092339</name>
</gene>
<reference evidence="3" key="1">
    <citation type="journal article" date="2022" name="Int. J. Mol. Sci.">
        <title>Draft Genome of Tanacetum Coccineum: Genomic Comparison of Closely Related Tanacetum-Family Plants.</title>
        <authorList>
            <person name="Yamashiro T."/>
            <person name="Shiraishi A."/>
            <person name="Nakayama K."/>
            <person name="Satake H."/>
        </authorList>
    </citation>
    <scope>NUCLEOTIDE SEQUENCE</scope>
</reference>
<name>A0ABQ5IAT1_9ASTR</name>
<evidence type="ECO:0000256" key="2">
    <source>
        <dbReference type="SAM" id="MobiDB-lite"/>
    </source>
</evidence>
<keyword evidence="4" id="KW-1185">Reference proteome</keyword>
<dbReference type="InterPro" id="IPR003903">
    <property type="entry name" value="UIM_dom"/>
</dbReference>
<feature type="region of interest" description="Disordered" evidence="2">
    <location>
        <begin position="469"/>
        <end position="513"/>
    </location>
</feature>
<proteinExistence type="predicted"/>
<dbReference type="EMBL" id="BQNB010020516">
    <property type="protein sequence ID" value="GJT96821.1"/>
    <property type="molecule type" value="Genomic_DNA"/>
</dbReference>
<dbReference type="PROSITE" id="PS50330">
    <property type="entry name" value="UIM"/>
    <property type="match status" value="1"/>
</dbReference>
<accession>A0ABQ5IAT1</accession>
<sequence>MVTETSEAPSPAKQSKACKVVKKRTKKSSLQLVDEFVDKGVPENEPRIGDEEADLQKAVEESLKEFHSARQGPLPPVVIREPESGKLQPLPEVQGKGKEKVGDEQVALDLLNLQTPKKKILADQYIFQRLTSTQTEPTGHDESSLSPPIYNLTCEHDEGQAGPNPGDAEASQPPSSHVVHTRPNLEHMDLEASDTLIQPNPEQMDEEFTTTAYPNVQENLKLPTEGEVRLEEPASSAGTLSSLQNLDKELSFADQFLVEKSQEDEPEKTNTESEVQSMVTVPIHQDTSSVPLMTTPVIDLTVSQPVPTAVQAPLPTLTATATATTTTTTTTLPPIPPQPQQGSSDLILIQRIGELEQHMADMVEANQALEERLDKQGSRLYKLENLNIPHQVSKAVDEIVTDDVDWAIQAPLRDRFRDFPEADMKDILHHRMWESNSYQAHEDHKLLYEALEKSMAHNHTDQLLTDLAKVRRKKKKRRDSPKTPLGSPPHQPPHPPPPPGSYGTPGASGASDIVHDHIPTVNLRQYWWKTLTKDRPATPEPAWSIPSSDLPVPVNNWASALASTYAPPPENSLLAQTGDMAIFIDWFYKKQGITELKQQVLEGPAYEIVKVFHPNVIHLQYQMEECHKLLTDQVDESIIRYNVNKPLPLGGPPSQVMIQSDFFFNKDLEYLRYSCKSGRPALSISKMKEAYYPNVGLEQMVPDQMWIEEECKYDIASIAVRNHMRILTVVRIEVFSLYGYDYMKKIVLRRADLKEYTIALKDFKYITLVNFEVVLIESSGT</sequence>
<keyword evidence="1" id="KW-0175">Coiled coil</keyword>
<reference evidence="3" key="2">
    <citation type="submission" date="2022-01" db="EMBL/GenBank/DDBJ databases">
        <authorList>
            <person name="Yamashiro T."/>
            <person name="Shiraishi A."/>
            <person name="Satake H."/>
            <person name="Nakayama K."/>
        </authorList>
    </citation>
    <scope>NUCLEOTIDE SEQUENCE</scope>
</reference>
<feature type="compositionally biased region" description="Low complexity" evidence="2">
    <location>
        <begin position="501"/>
        <end position="511"/>
    </location>
</feature>
<comment type="caution">
    <text evidence="3">The sequence shown here is derived from an EMBL/GenBank/DDBJ whole genome shotgun (WGS) entry which is preliminary data.</text>
</comment>
<feature type="coiled-coil region" evidence="1">
    <location>
        <begin position="352"/>
        <end position="386"/>
    </location>
</feature>
<feature type="compositionally biased region" description="Pro residues" evidence="2">
    <location>
        <begin position="486"/>
        <end position="500"/>
    </location>
</feature>
<protein>
    <submittedName>
        <fullName evidence="3">Retrovirus-related pol polyprotein from transposon TNT 1-94</fullName>
    </submittedName>
</protein>